<dbReference type="RefSeq" id="WP_380252475.1">
    <property type="nucleotide sequence ID" value="NZ_JBHUII010000006.1"/>
</dbReference>
<reference evidence="3" key="1">
    <citation type="journal article" date="2019" name="Int. J. Syst. Evol. Microbiol.">
        <title>The Global Catalogue of Microorganisms (GCM) 10K type strain sequencing project: providing services to taxonomists for standard genome sequencing and annotation.</title>
        <authorList>
            <consortium name="The Broad Institute Genomics Platform"/>
            <consortium name="The Broad Institute Genome Sequencing Center for Infectious Disease"/>
            <person name="Wu L."/>
            <person name="Ma J."/>
        </authorList>
    </citation>
    <scope>NUCLEOTIDE SEQUENCE [LARGE SCALE GENOMIC DNA]</scope>
    <source>
        <strain evidence="3">CGMCC 4.7192</strain>
    </source>
</reference>
<keyword evidence="3" id="KW-1185">Reference proteome</keyword>
<sequence>MTRFEDWPNQLNRFVTDWMGKKHVWGASDCSIMCLDWVERATGQKVGADVAGSYDKASGALTFLSNKGYKDLGDMVSDRLGSVPIDGAFLQRGDIALVDCPAAREGIGVVTGAHILIMDIKQGGSLIPFSRSIAGWRL</sequence>
<evidence type="ECO:0000259" key="1">
    <source>
        <dbReference type="Pfam" id="PF22262"/>
    </source>
</evidence>
<comment type="caution">
    <text evidence="2">The sequence shown here is derived from an EMBL/GenBank/DDBJ whole genome shotgun (WGS) entry which is preliminary data.</text>
</comment>
<gene>
    <name evidence="2" type="ORF">ACFSKO_13500</name>
</gene>
<dbReference type="Pfam" id="PF22262">
    <property type="entry name" value="DUF6950"/>
    <property type="match status" value="1"/>
</dbReference>
<organism evidence="2 3">
    <name type="scientific">Kiloniella antarctica</name>
    <dbReference type="NCBI Taxonomy" id="1550907"/>
    <lineage>
        <taxon>Bacteria</taxon>
        <taxon>Pseudomonadati</taxon>
        <taxon>Pseudomonadota</taxon>
        <taxon>Alphaproteobacteria</taxon>
        <taxon>Rhodospirillales</taxon>
        <taxon>Kiloniellaceae</taxon>
        <taxon>Kiloniella</taxon>
    </lineage>
</organism>
<dbReference type="InterPro" id="IPR053802">
    <property type="entry name" value="DUF6950"/>
</dbReference>
<name>A0ABW5BP68_9PROT</name>
<protein>
    <submittedName>
        <fullName evidence="2">DUF6950 family protein</fullName>
    </submittedName>
</protein>
<proteinExistence type="predicted"/>
<dbReference type="EMBL" id="JBHUII010000006">
    <property type="protein sequence ID" value="MFD2206643.1"/>
    <property type="molecule type" value="Genomic_DNA"/>
</dbReference>
<accession>A0ABW5BP68</accession>
<evidence type="ECO:0000313" key="2">
    <source>
        <dbReference type="EMBL" id="MFD2206643.1"/>
    </source>
</evidence>
<dbReference type="Proteomes" id="UP001597294">
    <property type="component" value="Unassembled WGS sequence"/>
</dbReference>
<evidence type="ECO:0000313" key="3">
    <source>
        <dbReference type="Proteomes" id="UP001597294"/>
    </source>
</evidence>
<feature type="domain" description="DUF6950" evidence="1">
    <location>
        <begin position="2"/>
        <end position="137"/>
    </location>
</feature>